<comment type="pathway">
    <text evidence="1">Cofactor biosynthesis; riboflavin biosynthesis.</text>
</comment>
<dbReference type="EMBL" id="CAJC01000035">
    <property type="protein sequence ID" value="CCI51873.1"/>
    <property type="molecule type" value="Genomic_DNA"/>
</dbReference>
<dbReference type="AlphaFoldDB" id="A0A077MB38"/>
<dbReference type="PANTHER" id="PTHR38011:SF7">
    <property type="entry name" value="2,5-DIAMINO-6-RIBOSYLAMINO-4(3H)-PYRIMIDINONE 5'-PHOSPHATE REDUCTASE"/>
    <property type="match status" value="1"/>
</dbReference>
<dbReference type="SUPFAM" id="SSF53597">
    <property type="entry name" value="Dihydrofolate reductase-like"/>
    <property type="match status" value="1"/>
</dbReference>
<dbReference type="InterPro" id="IPR024072">
    <property type="entry name" value="DHFR-like_dom_sf"/>
</dbReference>
<keyword evidence="6" id="KW-1185">Reference proteome</keyword>
<evidence type="ECO:0000256" key="3">
    <source>
        <dbReference type="ARBA" id="ARBA00023002"/>
    </source>
</evidence>
<dbReference type="STRING" id="1193518.BN13_130015"/>
<dbReference type="PANTHER" id="PTHR38011">
    <property type="entry name" value="DIHYDROFOLATE REDUCTASE FAMILY PROTEIN (AFU_ORTHOLOGUE AFUA_8G06820)"/>
    <property type="match status" value="1"/>
</dbReference>
<evidence type="ECO:0000256" key="2">
    <source>
        <dbReference type="ARBA" id="ARBA00022857"/>
    </source>
</evidence>
<reference evidence="5 6" key="1">
    <citation type="journal article" date="2013" name="ISME J.">
        <title>A metabolic model for members of the genus Tetrasphaera involved in enhanced biological phosphorus removal.</title>
        <authorList>
            <person name="Kristiansen R."/>
            <person name="Nguyen H.T.T."/>
            <person name="Saunders A.M."/>
            <person name="Nielsen J.L."/>
            <person name="Wimmer R."/>
            <person name="Le V.Q."/>
            <person name="McIlroy S.J."/>
            <person name="Petrovski S."/>
            <person name="Seviour R.J."/>
            <person name="Calteau A."/>
            <person name="Nielsen K.L."/>
            <person name="Nielsen P.H."/>
        </authorList>
    </citation>
    <scope>NUCLEOTIDE SEQUENCE [LARGE SCALE GENOMIC DNA]</scope>
    <source>
        <strain evidence="5 6">Ben 74</strain>
    </source>
</reference>
<dbReference type="GO" id="GO:0009231">
    <property type="term" value="P:riboflavin biosynthetic process"/>
    <property type="evidence" value="ECO:0007669"/>
    <property type="project" value="InterPro"/>
</dbReference>
<name>A0A077MB38_9MICO</name>
<accession>A0A077MB38</accession>
<dbReference type="Pfam" id="PF01872">
    <property type="entry name" value="RibD_C"/>
    <property type="match status" value="1"/>
</dbReference>
<comment type="caution">
    <text evidence="5">The sequence shown here is derived from an EMBL/GenBank/DDBJ whole genome shotgun (WGS) entry which is preliminary data.</text>
</comment>
<dbReference type="Gene3D" id="3.40.430.10">
    <property type="entry name" value="Dihydrofolate Reductase, subunit A"/>
    <property type="match status" value="1"/>
</dbReference>
<proteinExistence type="predicted"/>
<organism evidence="5 6">
    <name type="scientific">Nostocoides jenkinsii Ben 74</name>
    <dbReference type="NCBI Taxonomy" id="1193518"/>
    <lineage>
        <taxon>Bacteria</taxon>
        <taxon>Bacillati</taxon>
        <taxon>Actinomycetota</taxon>
        <taxon>Actinomycetes</taxon>
        <taxon>Micrococcales</taxon>
        <taxon>Intrasporangiaceae</taxon>
        <taxon>Nostocoides</taxon>
    </lineage>
</organism>
<keyword evidence="2" id="KW-0521">NADP</keyword>
<dbReference type="Proteomes" id="UP000035720">
    <property type="component" value="Unassembled WGS sequence"/>
</dbReference>
<evidence type="ECO:0000313" key="5">
    <source>
        <dbReference type="EMBL" id="CCI51873.1"/>
    </source>
</evidence>
<gene>
    <name evidence="5" type="ORF">BN13_130015</name>
</gene>
<dbReference type="InterPro" id="IPR050765">
    <property type="entry name" value="Riboflavin_Biosynth_HTPR"/>
</dbReference>
<evidence type="ECO:0000313" key="6">
    <source>
        <dbReference type="Proteomes" id="UP000035720"/>
    </source>
</evidence>
<sequence length="241" mass="25903">MAGLARDNAQMDLRLLHASSISTDDLRELYAYPDHPTLRMNFVATLDGAANGSDGRSGSINNPADKLVYNLNRELSQVVLVGAQTAHVEGFRPAVDGEPPVVAVTRSGLIPREWRTSPDAAGGGAILVTCADAATLTDARDLLGEEHVWVLGDHEVDLAAMKARLVAAGWTRILSEGGPRFFSALLAEGLVDELALSYVARLISGDHHPRITEGRPSDAHLTRRHLLDIDGTLIGLWDVSY</sequence>
<evidence type="ECO:0000259" key="4">
    <source>
        <dbReference type="Pfam" id="PF01872"/>
    </source>
</evidence>
<dbReference type="GO" id="GO:0008703">
    <property type="term" value="F:5-amino-6-(5-phosphoribosylamino)uracil reductase activity"/>
    <property type="evidence" value="ECO:0007669"/>
    <property type="project" value="InterPro"/>
</dbReference>
<feature type="domain" description="Bacterial bifunctional deaminase-reductase C-terminal" evidence="4">
    <location>
        <begin position="36"/>
        <end position="229"/>
    </location>
</feature>
<protein>
    <submittedName>
        <fullName evidence="5">Bifunctional deaminase-reductase domain protein</fullName>
    </submittedName>
</protein>
<keyword evidence="3" id="KW-0560">Oxidoreductase</keyword>
<evidence type="ECO:0000256" key="1">
    <source>
        <dbReference type="ARBA" id="ARBA00005104"/>
    </source>
</evidence>
<dbReference type="InterPro" id="IPR002734">
    <property type="entry name" value="RibDG_C"/>
</dbReference>